<feature type="chain" id="PRO_5031004261" description="MucB/RseB N-terminal domain-containing protein" evidence="1">
    <location>
        <begin position="16"/>
        <end position="498"/>
    </location>
</feature>
<dbReference type="AlphaFoldDB" id="A0A7W9SQL6"/>
<evidence type="ECO:0000256" key="1">
    <source>
        <dbReference type="SAM" id="SignalP"/>
    </source>
</evidence>
<dbReference type="RefSeq" id="WP_184197047.1">
    <property type="nucleotide sequence ID" value="NZ_JACHGW010000002.1"/>
</dbReference>
<comment type="caution">
    <text evidence="2">The sequence shown here is derived from an EMBL/GenBank/DDBJ whole genome shotgun (WGS) entry which is preliminary data.</text>
</comment>
<dbReference type="EMBL" id="JACHGW010000002">
    <property type="protein sequence ID" value="MBB6051020.1"/>
    <property type="molecule type" value="Genomic_DNA"/>
</dbReference>
<evidence type="ECO:0000313" key="3">
    <source>
        <dbReference type="Proteomes" id="UP000520814"/>
    </source>
</evidence>
<sequence length="498" mass="54916">MQALLFLLLIGAAQAKNTPPQKNIPPPPPTLPAVPKLPAKIAFSSELAGRRAYLAARDTAHATSFQCELSSIVDSRGRVSAGLSATETLYSAPGNKLALTYEYGIPGRRSVRKAISDGESLLAVTLDERNKQTTREFSRLYFAEVKPISRTLQYARLDALGTSCGAQLAIEPERAMLSRIWQDSDGSVLETDSLIPRPGRPQRIRRYRFTSSHTLAAAEEWELREGRTTYRKETYKPAPKNVAPFDQALPSNYIEKAIKVQERPQEPPPVQSDPQALALLEKWERAHQRFFTLHAAATVTTQLVKRSELSRDPGRGGGYNGTYDLWLQRPGSALVTVKGKDAFPVSQILRADGTQIIVEDTDGKKRPSPLREGARLETSLRQAALRSALEPLQWLLEGPPALTGYEAVRLLSPVTLPDGTQADVIELVRTVRGTGGRADRPMVSATSERVWLNRNGIPVGFETTRRSDIEGAFERDQPPTTIVSIVLRGVSTDREPPF</sequence>
<evidence type="ECO:0000313" key="2">
    <source>
        <dbReference type="EMBL" id="MBB6051020.1"/>
    </source>
</evidence>
<gene>
    <name evidence="2" type="ORF">HNQ39_002811</name>
</gene>
<name>A0A7W9SQL6_ARMRO</name>
<feature type="signal peptide" evidence="1">
    <location>
        <begin position="1"/>
        <end position="15"/>
    </location>
</feature>
<keyword evidence="1" id="KW-0732">Signal</keyword>
<organism evidence="2 3">
    <name type="scientific">Armatimonas rosea</name>
    <dbReference type="NCBI Taxonomy" id="685828"/>
    <lineage>
        <taxon>Bacteria</taxon>
        <taxon>Bacillati</taxon>
        <taxon>Armatimonadota</taxon>
        <taxon>Armatimonadia</taxon>
        <taxon>Armatimonadales</taxon>
        <taxon>Armatimonadaceae</taxon>
        <taxon>Armatimonas</taxon>
    </lineage>
</organism>
<accession>A0A7W9SQL6</accession>
<reference evidence="2 3" key="1">
    <citation type="submission" date="2020-08" db="EMBL/GenBank/DDBJ databases">
        <title>Genomic Encyclopedia of Type Strains, Phase IV (KMG-IV): sequencing the most valuable type-strain genomes for metagenomic binning, comparative biology and taxonomic classification.</title>
        <authorList>
            <person name="Goeker M."/>
        </authorList>
    </citation>
    <scope>NUCLEOTIDE SEQUENCE [LARGE SCALE GENOMIC DNA]</scope>
    <source>
        <strain evidence="2 3">DSM 23562</strain>
    </source>
</reference>
<dbReference type="Proteomes" id="UP000520814">
    <property type="component" value="Unassembled WGS sequence"/>
</dbReference>
<proteinExistence type="predicted"/>
<keyword evidence="3" id="KW-1185">Reference proteome</keyword>
<evidence type="ECO:0008006" key="4">
    <source>
        <dbReference type="Google" id="ProtNLM"/>
    </source>
</evidence>
<protein>
    <recommendedName>
        <fullName evidence="4">MucB/RseB N-terminal domain-containing protein</fullName>
    </recommendedName>
</protein>